<sequence length="56" mass="6339">PYQRHDHLQMPYLITTMITAIHHTSSLITAILHTSILITTISHTSVLRTPYAIPAF</sequence>
<name>A0ABN9C7C0_9NEOB</name>
<evidence type="ECO:0000313" key="3">
    <source>
        <dbReference type="Proteomes" id="UP001162483"/>
    </source>
</evidence>
<dbReference type="Proteomes" id="UP001162483">
    <property type="component" value="Unassembled WGS sequence"/>
</dbReference>
<feature type="transmembrane region" description="Helical" evidence="1">
    <location>
        <begin position="12"/>
        <end position="38"/>
    </location>
</feature>
<keyword evidence="1" id="KW-1133">Transmembrane helix</keyword>
<reference evidence="2" key="1">
    <citation type="submission" date="2023-05" db="EMBL/GenBank/DDBJ databases">
        <authorList>
            <person name="Stuckert A."/>
        </authorList>
    </citation>
    <scope>NUCLEOTIDE SEQUENCE</scope>
</reference>
<evidence type="ECO:0000313" key="2">
    <source>
        <dbReference type="EMBL" id="CAI9555107.1"/>
    </source>
</evidence>
<proteinExistence type="predicted"/>
<protein>
    <recommendedName>
        <fullName evidence="4">NADH dehydrogenase subunit 5</fullName>
    </recommendedName>
</protein>
<comment type="caution">
    <text evidence="2">The sequence shown here is derived from an EMBL/GenBank/DDBJ whole genome shotgun (WGS) entry which is preliminary data.</text>
</comment>
<keyword evidence="3" id="KW-1185">Reference proteome</keyword>
<gene>
    <name evidence="2" type="ORF">SPARVUS_LOCUS4329941</name>
</gene>
<feature type="non-terminal residue" evidence="2">
    <location>
        <position position="1"/>
    </location>
</feature>
<evidence type="ECO:0000256" key="1">
    <source>
        <dbReference type="SAM" id="Phobius"/>
    </source>
</evidence>
<keyword evidence="1" id="KW-0472">Membrane</keyword>
<dbReference type="EMBL" id="CATNWA010007939">
    <property type="protein sequence ID" value="CAI9555107.1"/>
    <property type="molecule type" value="Genomic_DNA"/>
</dbReference>
<accession>A0ABN9C7C0</accession>
<evidence type="ECO:0008006" key="4">
    <source>
        <dbReference type="Google" id="ProtNLM"/>
    </source>
</evidence>
<keyword evidence="1" id="KW-0812">Transmembrane</keyword>
<organism evidence="2 3">
    <name type="scientific">Staurois parvus</name>
    <dbReference type="NCBI Taxonomy" id="386267"/>
    <lineage>
        <taxon>Eukaryota</taxon>
        <taxon>Metazoa</taxon>
        <taxon>Chordata</taxon>
        <taxon>Craniata</taxon>
        <taxon>Vertebrata</taxon>
        <taxon>Euteleostomi</taxon>
        <taxon>Amphibia</taxon>
        <taxon>Batrachia</taxon>
        <taxon>Anura</taxon>
        <taxon>Neobatrachia</taxon>
        <taxon>Ranoidea</taxon>
        <taxon>Ranidae</taxon>
        <taxon>Staurois</taxon>
    </lineage>
</organism>